<evidence type="ECO:0000256" key="1">
    <source>
        <dbReference type="SAM" id="MobiDB-lite"/>
    </source>
</evidence>
<keyword evidence="2" id="KW-1133">Transmembrane helix</keyword>
<gene>
    <name evidence="3" type="ORF">SR900_05570</name>
</gene>
<feature type="compositionally biased region" description="Polar residues" evidence="1">
    <location>
        <begin position="37"/>
        <end position="49"/>
    </location>
</feature>
<evidence type="ECO:0000313" key="4">
    <source>
        <dbReference type="Proteomes" id="UP001324185"/>
    </source>
</evidence>
<dbReference type="RefSeq" id="WP_018624398.1">
    <property type="nucleotide sequence ID" value="NZ_CP140158.1"/>
</dbReference>
<keyword evidence="4" id="KW-1185">Reference proteome</keyword>
<keyword evidence="2" id="KW-0812">Transmembrane</keyword>
<name>A0ABZ0X6X5_9GAMM</name>
<evidence type="ECO:0000256" key="2">
    <source>
        <dbReference type="SAM" id="Phobius"/>
    </source>
</evidence>
<reference evidence="3 4" key="1">
    <citation type="submission" date="2023-11" db="EMBL/GenBank/DDBJ databases">
        <title>MicrobeMod: A computational toolkit for identifying prokaryotic methylation and restriction-modification with nanopore sequencing.</title>
        <authorList>
            <person name="Crits-Christoph A."/>
            <person name="Kang S.C."/>
            <person name="Lee H."/>
            <person name="Ostrov N."/>
        </authorList>
    </citation>
    <scope>NUCLEOTIDE SEQUENCE [LARGE SCALE GENOMIC DNA]</scope>
    <source>
        <strain evidence="3 4">DSMZ 16071</strain>
    </source>
</reference>
<feature type="compositionally biased region" description="Polar residues" evidence="1">
    <location>
        <begin position="64"/>
        <end position="82"/>
    </location>
</feature>
<feature type="region of interest" description="Disordered" evidence="1">
    <location>
        <begin position="37"/>
        <end position="82"/>
    </location>
</feature>
<dbReference type="EMBL" id="CP140158">
    <property type="protein sequence ID" value="WQG86356.1"/>
    <property type="molecule type" value="Genomic_DNA"/>
</dbReference>
<feature type="transmembrane region" description="Helical" evidence="2">
    <location>
        <begin position="6"/>
        <end position="24"/>
    </location>
</feature>
<keyword evidence="2" id="KW-0472">Membrane</keyword>
<dbReference type="Proteomes" id="UP001324185">
    <property type="component" value="Chromosome"/>
</dbReference>
<evidence type="ECO:0000313" key="3">
    <source>
        <dbReference type="EMBL" id="WQG86356.1"/>
    </source>
</evidence>
<accession>A0ABZ0X6X5</accession>
<organism evidence="3 4">
    <name type="scientific">Kangiella aquimarina</name>
    <dbReference type="NCBI Taxonomy" id="261965"/>
    <lineage>
        <taxon>Bacteria</taxon>
        <taxon>Pseudomonadati</taxon>
        <taxon>Pseudomonadota</taxon>
        <taxon>Gammaproteobacteria</taxon>
        <taxon>Kangiellales</taxon>
        <taxon>Kangiellaceae</taxon>
        <taxon>Kangiella</taxon>
    </lineage>
</organism>
<sequence length="223" mass="25097">MKTKIWSILILIIATLVGAYFYTYSQNMAGVKAEDTQSQIKESESQSNVKAPEPSAKDSEKTPKMNSTVDNSNSTPTQNTDQDIVKLIDSLEKNGALDSNEIFKLMSDPKAFDQALYKLEESYYEPEYSYETKVKYQHFFNTSPFHLQGKAQLSNLQCSPKMCLAKVTGLTNDERFKYPQTIQSSEDLPIKALAVGFNGDEILLAFSTDPEVNTIITRKETDE</sequence>
<protein>
    <submittedName>
        <fullName evidence="3">Uncharacterized protein</fullName>
    </submittedName>
</protein>
<proteinExistence type="predicted"/>